<organism evidence="1 2">
    <name type="scientific">Rosa chinensis</name>
    <name type="common">China rose</name>
    <dbReference type="NCBI Taxonomy" id="74649"/>
    <lineage>
        <taxon>Eukaryota</taxon>
        <taxon>Viridiplantae</taxon>
        <taxon>Streptophyta</taxon>
        <taxon>Embryophyta</taxon>
        <taxon>Tracheophyta</taxon>
        <taxon>Spermatophyta</taxon>
        <taxon>Magnoliopsida</taxon>
        <taxon>eudicotyledons</taxon>
        <taxon>Gunneridae</taxon>
        <taxon>Pentapetalae</taxon>
        <taxon>rosids</taxon>
        <taxon>fabids</taxon>
        <taxon>Rosales</taxon>
        <taxon>Rosaceae</taxon>
        <taxon>Rosoideae</taxon>
        <taxon>Rosoideae incertae sedis</taxon>
        <taxon>Rosa</taxon>
    </lineage>
</organism>
<keyword evidence="2" id="KW-1185">Reference proteome</keyword>
<name>A0A2P6PHQ0_ROSCH</name>
<evidence type="ECO:0000313" key="1">
    <source>
        <dbReference type="EMBL" id="PRQ21464.1"/>
    </source>
</evidence>
<dbReference type="Proteomes" id="UP000238479">
    <property type="component" value="Chromosome 7"/>
</dbReference>
<accession>A0A2P6PHQ0</accession>
<dbReference type="EMBL" id="PDCK01000045">
    <property type="protein sequence ID" value="PRQ21464.1"/>
    <property type="molecule type" value="Genomic_DNA"/>
</dbReference>
<protein>
    <submittedName>
        <fullName evidence="1">Uncharacterized protein</fullName>
    </submittedName>
</protein>
<sequence length="153" mass="16576">MCDKQVITIPNLHRVIDWIRSSIVEELCIISHVISGSSISQPKLRSKVGCGKHSCLSDRLRLLLLLTRKTNDVVAPFSCMSWFATVLTSIAIEVGVTLLIIGESSAGFCTMTNLAAKLTCNSSSSSIDIIPIVASESTTRGLRSSHRLCIKTT</sequence>
<dbReference type="Gramene" id="PRQ21464">
    <property type="protein sequence ID" value="PRQ21464"/>
    <property type="gene ID" value="RchiOBHm_Chr7g0239501"/>
</dbReference>
<proteinExistence type="predicted"/>
<evidence type="ECO:0000313" key="2">
    <source>
        <dbReference type="Proteomes" id="UP000238479"/>
    </source>
</evidence>
<gene>
    <name evidence="1" type="ORF">RchiOBHm_Chr7g0239501</name>
</gene>
<comment type="caution">
    <text evidence="1">The sequence shown here is derived from an EMBL/GenBank/DDBJ whole genome shotgun (WGS) entry which is preliminary data.</text>
</comment>
<dbReference type="AlphaFoldDB" id="A0A2P6PHQ0"/>
<reference evidence="1 2" key="1">
    <citation type="journal article" date="2018" name="Nat. Genet.">
        <title>The Rosa genome provides new insights in the design of modern roses.</title>
        <authorList>
            <person name="Bendahmane M."/>
        </authorList>
    </citation>
    <scope>NUCLEOTIDE SEQUENCE [LARGE SCALE GENOMIC DNA]</scope>
    <source>
        <strain evidence="2">cv. Old Blush</strain>
    </source>
</reference>